<keyword evidence="3" id="KW-1185">Reference proteome</keyword>
<proteinExistence type="predicted"/>
<evidence type="ECO:0008006" key="4">
    <source>
        <dbReference type="Google" id="ProtNLM"/>
    </source>
</evidence>
<keyword evidence="1" id="KW-0732">Signal</keyword>
<dbReference type="EMBL" id="FUYA01000002">
    <property type="protein sequence ID" value="SKA66908.1"/>
    <property type="molecule type" value="Genomic_DNA"/>
</dbReference>
<gene>
    <name evidence="2" type="ORF">SAMN02745702_00711</name>
</gene>
<dbReference type="Proteomes" id="UP000189733">
    <property type="component" value="Unassembled WGS sequence"/>
</dbReference>
<dbReference type="AlphaFoldDB" id="A0A1T4VPY3"/>
<evidence type="ECO:0000313" key="3">
    <source>
        <dbReference type="Proteomes" id="UP000189733"/>
    </source>
</evidence>
<organism evidence="2 3">
    <name type="scientific">Desulfobaculum bizertense DSM 18034</name>
    <dbReference type="NCBI Taxonomy" id="1121442"/>
    <lineage>
        <taxon>Bacteria</taxon>
        <taxon>Pseudomonadati</taxon>
        <taxon>Thermodesulfobacteriota</taxon>
        <taxon>Desulfovibrionia</taxon>
        <taxon>Desulfovibrionales</taxon>
        <taxon>Desulfovibrionaceae</taxon>
        <taxon>Desulfobaculum</taxon>
    </lineage>
</organism>
<reference evidence="2 3" key="1">
    <citation type="submission" date="2017-02" db="EMBL/GenBank/DDBJ databases">
        <authorList>
            <person name="Peterson S.W."/>
        </authorList>
    </citation>
    <scope>NUCLEOTIDE SEQUENCE [LARGE SCALE GENOMIC DNA]</scope>
    <source>
        <strain evidence="2 3">DSM 18034</strain>
    </source>
</reference>
<protein>
    <recommendedName>
        <fullName evidence="4">Lipoprotein</fullName>
    </recommendedName>
</protein>
<dbReference type="RefSeq" id="WP_078684022.1">
    <property type="nucleotide sequence ID" value="NZ_FUYA01000002.1"/>
</dbReference>
<dbReference type="STRING" id="1121442.SAMN02745702_00711"/>
<evidence type="ECO:0000313" key="2">
    <source>
        <dbReference type="EMBL" id="SKA66908.1"/>
    </source>
</evidence>
<evidence type="ECO:0000256" key="1">
    <source>
        <dbReference type="SAM" id="SignalP"/>
    </source>
</evidence>
<feature type="chain" id="PRO_5012594605" description="Lipoprotein" evidence="1">
    <location>
        <begin position="25"/>
        <end position="181"/>
    </location>
</feature>
<name>A0A1T4VPY3_9BACT</name>
<dbReference type="PROSITE" id="PS51257">
    <property type="entry name" value="PROKAR_LIPOPROTEIN"/>
    <property type="match status" value="1"/>
</dbReference>
<feature type="signal peptide" evidence="1">
    <location>
        <begin position="1"/>
        <end position="24"/>
    </location>
</feature>
<sequence length="181" mass="21078">MKKTLGLLAMCVALCACVSGPLQTKIDGTTLVLNSERYTIGEGFHLAAIVEIPKSYERTKCYIYKNPELESWIILNEKLPIFKAKYYGSGKNRELKEKRGEYLDRMFYWFEVRKWKPVELYDPEFKMSELSKKPVDIVYYNKLISDRKAVSVFLISVIDQNSPDKKSHISELEQGFRKLSE</sequence>
<accession>A0A1T4VPY3</accession>